<dbReference type="SUPFAM" id="SSF57667">
    <property type="entry name" value="beta-beta-alpha zinc fingers"/>
    <property type="match status" value="1"/>
</dbReference>
<feature type="region of interest" description="Disordered" evidence="10">
    <location>
        <begin position="31"/>
        <end position="110"/>
    </location>
</feature>
<dbReference type="GO" id="GO:0045893">
    <property type="term" value="P:positive regulation of DNA-templated transcription"/>
    <property type="evidence" value="ECO:0007669"/>
    <property type="project" value="UniProtKB-ARBA"/>
</dbReference>
<dbReference type="InterPro" id="IPR036236">
    <property type="entry name" value="Znf_C2H2_sf"/>
</dbReference>
<dbReference type="GO" id="GO:0000977">
    <property type="term" value="F:RNA polymerase II transcription regulatory region sequence-specific DNA binding"/>
    <property type="evidence" value="ECO:0007669"/>
    <property type="project" value="TreeGrafter"/>
</dbReference>
<dbReference type="InterPro" id="IPR050717">
    <property type="entry name" value="C2H2-ZF_Transcription_Reg"/>
</dbReference>
<evidence type="ECO:0000256" key="4">
    <source>
        <dbReference type="ARBA" id="ARBA00022771"/>
    </source>
</evidence>
<dbReference type="Gene3D" id="3.30.160.60">
    <property type="entry name" value="Classic Zinc Finger"/>
    <property type="match status" value="2"/>
</dbReference>
<feature type="domain" description="C2H2-type" evidence="11">
    <location>
        <begin position="147"/>
        <end position="166"/>
    </location>
</feature>
<evidence type="ECO:0000256" key="3">
    <source>
        <dbReference type="ARBA" id="ARBA00022737"/>
    </source>
</evidence>
<comment type="caution">
    <text evidence="12">The sequence shown here is derived from an EMBL/GenBank/DDBJ whole genome shotgun (WGS) entry which is preliminary data.</text>
</comment>
<name>A0A3S5C6S1_9PLAT</name>
<keyword evidence="3" id="KW-0677">Repeat</keyword>
<dbReference type="PROSITE" id="PS50157">
    <property type="entry name" value="ZINC_FINGER_C2H2_2"/>
    <property type="match status" value="2"/>
</dbReference>
<dbReference type="Pfam" id="PF00096">
    <property type="entry name" value="zf-C2H2"/>
    <property type="match status" value="2"/>
</dbReference>
<evidence type="ECO:0000256" key="1">
    <source>
        <dbReference type="ARBA" id="ARBA00004123"/>
    </source>
</evidence>
<dbReference type="EMBL" id="CAAALY010260058">
    <property type="protein sequence ID" value="VEL39095.1"/>
    <property type="molecule type" value="Genomic_DNA"/>
</dbReference>
<feature type="compositionally biased region" description="Basic and acidic residues" evidence="10">
    <location>
        <begin position="84"/>
        <end position="93"/>
    </location>
</feature>
<evidence type="ECO:0000256" key="6">
    <source>
        <dbReference type="ARBA" id="ARBA00023015"/>
    </source>
</evidence>
<keyword evidence="2" id="KW-0479">Metal-binding</keyword>
<dbReference type="GO" id="GO:0000981">
    <property type="term" value="F:DNA-binding transcription factor activity, RNA polymerase II-specific"/>
    <property type="evidence" value="ECO:0007669"/>
    <property type="project" value="TreeGrafter"/>
</dbReference>
<accession>A0A3S5C6S1</accession>
<dbReference type="PANTHER" id="PTHR14196">
    <property type="entry name" value="ODD-SKIPPED - RELATED"/>
    <property type="match status" value="1"/>
</dbReference>
<gene>
    <name evidence="12" type="ORF">PXEA_LOCUS32535</name>
</gene>
<keyword evidence="8" id="KW-0539">Nucleus</keyword>
<proteinExistence type="predicted"/>
<feature type="compositionally biased region" description="Polar residues" evidence="10">
    <location>
        <begin position="35"/>
        <end position="48"/>
    </location>
</feature>
<feature type="domain" description="C2H2-type" evidence="11">
    <location>
        <begin position="119"/>
        <end position="146"/>
    </location>
</feature>
<keyword evidence="7" id="KW-0804">Transcription</keyword>
<dbReference type="GO" id="GO:0005634">
    <property type="term" value="C:nucleus"/>
    <property type="evidence" value="ECO:0007669"/>
    <property type="project" value="UniProtKB-SubCell"/>
</dbReference>
<dbReference type="OrthoDB" id="9451254at2759"/>
<dbReference type="SMART" id="SM00355">
    <property type="entry name" value="ZnF_C2H2"/>
    <property type="match status" value="2"/>
</dbReference>
<evidence type="ECO:0000256" key="2">
    <source>
        <dbReference type="ARBA" id="ARBA00022723"/>
    </source>
</evidence>
<dbReference type="GO" id="GO:0005694">
    <property type="term" value="C:chromosome"/>
    <property type="evidence" value="ECO:0007669"/>
    <property type="project" value="UniProtKB-ARBA"/>
</dbReference>
<dbReference type="GO" id="GO:0009880">
    <property type="term" value="P:embryonic pattern specification"/>
    <property type="evidence" value="ECO:0007669"/>
    <property type="project" value="TreeGrafter"/>
</dbReference>
<dbReference type="PANTHER" id="PTHR14196:SF0">
    <property type="entry name" value="PROTEIN BOWEL"/>
    <property type="match status" value="1"/>
</dbReference>
<protein>
    <recommendedName>
        <fullName evidence="11">C2H2-type domain-containing protein</fullName>
    </recommendedName>
</protein>
<evidence type="ECO:0000256" key="5">
    <source>
        <dbReference type="ARBA" id="ARBA00022833"/>
    </source>
</evidence>
<keyword evidence="5" id="KW-0862">Zinc</keyword>
<keyword evidence="13" id="KW-1185">Reference proteome</keyword>
<evidence type="ECO:0000256" key="10">
    <source>
        <dbReference type="SAM" id="MobiDB-lite"/>
    </source>
</evidence>
<dbReference type="FunFam" id="3.30.160.60:FF:000110">
    <property type="entry name" value="Zinc finger protein-like"/>
    <property type="match status" value="1"/>
</dbReference>
<dbReference type="Proteomes" id="UP000784294">
    <property type="component" value="Unassembled WGS sequence"/>
</dbReference>
<dbReference type="AlphaFoldDB" id="A0A3S5C6S1"/>
<evidence type="ECO:0000256" key="8">
    <source>
        <dbReference type="ARBA" id="ARBA00023242"/>
    </source>
</evidence>
<sequence length="166" mass="17775">MDSASISSPTHGAIGASALFPFDMVESAGEEPTCRASTSSGMSIDPNGSSQSCSHPHRSSSPRTPAKYTLLTPTVTAIPARSSADSERHRISASDKIGINSNGGTSGASGGGTAKRLLYACTYCGRGFTKAYNRTIHERTHTDERPFACDICARRFRRKDHLRDHR</sequence>
<evidence type="ECO:0000256" key="9">
    <source>
        <dbReference type="PROSITE-ProRule" id="PRU00042"/>
    </source>
</evidence>
<evidence type="ECO:0000313" key="13">
    <source>
        <dbReference type="Proteomes" id="UP000784294"/>
    </source>
</evidence>
<keyword evidence="4 9" id="KW-0863">Zinc-finger</keyword>
<evidence type="ECO:0000256" key="7">
    <source>
        <dbReference type="ARBA" id="ARBA00023163"/>
    </source>
</evidence>
<dbReference type="FunFam" id="3.30.160.60:FF:001732">
    <property type="entry name" value="Zgc:162936"/>
    <property type="match status" value="1"/>
</dbReference>
<organism evidence="12 13">
    <name type="scientific">Protopolystoma xenopodis</name>
    <dbReference type="NCBI Taxonomy" id="117903"/>
    <lineage>
        <taxon>Eukaryota</taxon>
        <taxon>Metazoa</taxon>
        <taxon>Spiralia</taxon>
        <taxon>Lophotrochozoa</taxon>
        <taxon>Platyhelminthes</taxon>
        <taxon>Monogenea</taxon>
        <taxon>Polyopisthocotylea</taxon>
        <taxon>Polystomatidea</taxon>
        <taxon>Polystomatidae</taxon>
        <taxon>Protopolystoma</taxon>
    </lineage>
</organism>
<dbReference type="GO" id="GO:0048619">
    <property type="term" value="P:embryonic hindgut morphogenesis"/>
    <property type="evidence" value="ECO:0007669"/>
    <property type="project" value="TreeGrafter"/>
</dbReference>
<dbReference type="InterPro" id="IPR013087">
    <property type="entry name" value="Znf_C2H2_type"/>
</dbReference>
<evidence type="ECO:0000259" key="11">
    <source>
        <dbReference type="PROSITE" id="PS50157"/>
    </source>
</evidence>
<evidence type="ECO:0000313" key="12">
    <source>
        <dbReference type="EMBL" id="VEL39095.1"/>
    </source>
</evidence>
<comment type="subcellular location">
    <subcellularLocation>
        <location evidence="1">Nucleus</location>
    </subcellularLocation>
</comment>
<dbReference type="PROSITE" id="PS00028">
    <property type="entry name" value="ZINC_FINGER_C2H2_1"/>
    <property type="match status" value="1"/>
</dbReference>
<dbReference type="GO" id="GO:0008270">
    <property type="term" value="F:zinc ion binding"/>
    <property type="evidence" value="ECO:0007669"/>
    <property type="project" value="UniProtKB-KW"/>
</dbReference>
<reference evidence="12" key="1">
    <citation type="submission" date="2018-11" db="EMBL/GenBank/DDBJ databases">
        <authorList>
            <consortium name="Pathogen Informatics"/>
        </authorList>
    </citation>
    <scope>NUCLEOTIDE SEQUENCE</scope>
</reference>
<keyword evidence="6" id="KW-0805">Transcription regulation</keyword>